<keyword evidence="8" id="KW-1185">Reference proteome</keyword>
<evidence type="ECO:0000313" key="7">
    <source>
        <dbReference type="EMBL" id="SUP40223.1"/>
    </source>
</evidence>
<dbReference type="InterPro" id="IPR023867">
    <property type="entry name" value="Sulphatase_maturase_rSAM"/>
</dbReference>
<dbReference type="CDD" id="cd01335">
    <property type="entry name" value="Radical_SAM"/>
    <property type="match status" value="1"/>
</dbReference>
<dbReference type="InterPro" id="IPR024025">
    <property type="entry name" value="SCIFF_rSAM_maturase"/>
</dbReference>
<evidence type="ECO:0000313" key="8">
    <source>
        <dbReference type="Proteomes" id="UP000255367"/>
    </source>
</evidence>
<dbReference type="SFLD" id="SFLDG01067">
    <property type="entry name" value="SPASM/twitch_domain_containing"/>
    <property type="match status" value="1"/>
</dbReference>
<dbReference type="PROSITE" id="PS51918">
    <property type="entry name" value="RADICAL_SAM"/>
    <property type="match status" value="1"/>
</dbReference>
<keyword evidence="4" id="KW-0408">Iron</keyword>
<dbReference type="InterPro" id="IPR058240">
    <property type="entry name" value="rSAM_sf"/>
</dbReference>
<name>A0A380NI36_9FIRM</name>
<evidence type="ECO:0000256" key="1">
    <source>
        <dbReference type="ARBA" id="ARBA00001966"/>
    </source>
</evidence>
<organism evidence="7 8">
    <name type="scientific">Veillonella criceti</name>
    <dbReference type="NCBI Taxonomy" id="103891"/>
    <lineage>
        <taxon>Bacteria</taxon>
        <taxon>Bacillati</taxon>
        <taxon>Bacillota</taxon>
        <taxon>Negativicutes</taxon>
        <taxon>Veillonellales</taxon>
        <taxon>Veillonellaceae</taxon>
        <taxon>Veillonella</taxon>
    </lineage>
</organism>
<dbReference type="Pfam" id="PF04055">
    <property type="entry name" value="Radical_SAM"/>
    <property type="match status" value="1"/>
</dbReference>
<dbReference type="GO" id="GO:0051536">
    <property type="term" value="F:iron-sulfur cluster binding"/>
    <property type="evidence" value="ECO:0007669"/>
    <property type="project" value="UniProtKB-KW"/>
</dbReference>
<proteinExistence type="predicted"/>
<evidence type="ECO:0000256" key="2">
    <source>
        <dbReference type="ARBA" id="ARBA00022691"/>
    </source>
</evidence>
<sequence length="479" mass="54788">MLELKPMIHKFKMKDKYFCLDVNSGIIHVIDELTDRVLDIYDGTNRAAVHEALDSVESPAELDELLDEIDGLIKDEMLYAPMSEDFKLVAAEKPIVKALCLNIAHDCNLACKYCFASQGDYGGVKRELMSFDVAKRAVDFLISMSGPRQHLEIDFFGGEPLMNWDVVKQTIEYAEKVGAEHNKIFKMTMTTNGVLLTQEKIDYLNEHKLSMVLSIDGREEVHNHMRPSAGGTDTYKTVAKNLINAVKQRNGLEYYARGTYTHNNLDFTKDVIAMSDLGFEHLSMEPVVGQEGEYVLREEDLPALMEEYEKLADLYLERQKEGWGEKFNFFHFRMDLYRGPCMAKRLRGCGAGHEYMAIVPNGDIYPCHQFVGRDGYVLGNVYEGLKNFDIPREFRNTHVFTKPTCAQCWAKFFCSGGCHANNETFTGTIHEPYALGCELQKKRIECAIMIQAELDELREQGIVPKEDPAFQERKQHNWM</sequence>
<dbReference type="InterPro" id="IPR006638">
    <property type="entry name" value="Elp3/MiaA/NifB-like_rSAM"/>
</dbReference>
<dbReference type="Gene3D" id="3.20.20.70">
    <property type="entry name" value="Aldolase class I"/>
    <property type="match status" value="1"/>
</dbReference>
<dbReference type="InterPro" id="IPR023885">
    <property type="entry name" value="4Fe4S-binding_SPASM_dom"/>
</dbReference>
<evidence type="ECO:0000256" key="5">
    <source>
        <dbReference type="ARBA" id="ARBA00023014"/>
    </source>
</evidence>
<keyword evidence="2" id="KW-0949">S-adenosyl-L-methionine</keyword>
<dbReference type="RefSeq" id="WP_115309510.1">
    <property type="nucleotide sequence ID" value="NZ_UHIO01000001.1"/>
</dbReference>
<dbReference type="SFLD" id="SFLDG01386">
    <property type="entry name" value="main_SPASM_domain-containing"/>
    <property type="match status" value="1"/>
</dbReference>
<dbReference type="SUPFAM" id="SSF102114">
    <property type="entry name" value="Radical SAM enzymes"/>
    <property type="match status" value="1"/>
</dbReference>
<accession>A0A380NI36</accession>
<evidence type="ECO:0000256" key="4">
    <source>
        <dbReference type="ARBA" id="ARBA00023004"/>
    </source>
</evidence>
<dbReference type="SFLD" id="SFLDG01384">
    <property type="entry name" value="thioether_bond_formation_requi"/>
    <property type="match status" value="1"/>
</dbReference>
<dbReference type="PANTHER" id="PTHR43273">
    <property type="entry name" value="ANAEROBIC SULFATASE-MATURATING ENZYME HOMOLOG ASLB-RELATED"/>
    <property type="match status" value="1"/>
</dbReference>
<evidence type="ECO:0000259" key="6">
    <source>
        <dbReference type="PROSITE" id="PS51918"/>
    </source>
</evidence>
<dbReference type="GO" id="GO:0016491">
    <property type="term" value="F:oxidoreductase activity"/>
    <property type="evidence" value="ECO:0007669"/>
    <property type="project" value="InterPro"/>
</dbReference>
<dbReference type="EMBL" id="UHIO01000001">
    <property type="protein sequence ID" value="SUP40223.1"/>
    <property type="molecule type" value="Genomic_DNA"/>
</dbReference>
<dbReference type="NCBIfam" id="TIGR03974">
    <property type="entry name" value="rSAM_six_Cys"/>
    <property type="match status" value="1"/>
</dbReference>
<feature type="domain" description="Radical SAM core" evidence="6">
    <location>
        <begin position="93"/>
        <end position="325"/>
    </location>
</feature>
<dbReference type="InterPro" id="IPR007197">
    <property type="entry name" value="rSAM"/>
</dbReference>
<reference evidence="7 8" key="1">
    <citation type="submission" date="2018-06" db="EMBL/GenBank/DDBJ databases">
        <authorList>
            <consortium name="Pathogen Informatics"/>
            <person name="Doyle S."/>
        </authorList>
    </citation>
    <scope>NUCLEOTIDE SEQUENCE [LARGE SCALE GENOMIC DNA]</scope>
    <source>
        <strain evidence="7 8">NCTC12020</strain>
    </source>
</reference>
<dbReference type="GO" id="GO:0046872">
    <property type="term" value="F:metal ion binding"/>
    <property type="evidence" value="ECO:0007669"/>
    <property type="project" value="UniProtKB-KW"/>
</dbReference>
<dbReference type="Pfam" id="PF13186">
    <property type="entry name" value="SPASM"/>
    <property type="match status" value="1"/>
</dbReference>
<dbReference type="NCBIfam" id="TIGR04085">
    <property type="entry name" value="rSAM_more_4Fe4S"/>
    <property type="match status" value="1"/>
</dbReference>
<protein>
    <submittedName>
        <fullName evidence="7">Anaerobic sulfatase-maturating enzyme homolog YdeM</fullName>
    </submittedName>
</protein>
<dbReference type="AlphaFoldDB" id="A0A380NI36"/>
<dbReference type="InterPro" id="IPR047602">
    <property type="entry name" value="SPASM_CteB-like"/>
</dbReference>
<dbReference type="SMART" id="SM00729">
    <property type="entry name" value="Elp3"/>
    <property type="match status" value="1"/>
</dbReference>
<dbReference type="Proteomes" id="UP000255367">
    <property type="component" value="Unassembled WGS sequence"/>
</dbReference>
<gene>
    <name evidence="7" type="primary">ydeM</name>
    <name evidence="7" type="ORF">NCTC12020_00245</name>
</gene>
<dbReference type="InterPro" id="IPR013785">
    <property type="entry name" value="Aldolase_TIM"/>
</dbReference>
<dbReference type="PANTHER" id="PTHR43273:SF8">
    <property type="entry name" value="RADICAL SAM DOMAIN PROTEIN"/>
    <property type="match status" value="1"/>
</dbReference>
<keyword evidence="5" id="KW-0411">Iron-sulfur</keyword>
<keyword evidence="3" id="KW-0479">Metal-binding</keyword>
<comment type="cofactor">
    <cofactor evidence="1">
        <name>[4Fe-4S] cluster</name>
        <dbReference type="ChEBI" id="CHEBI:49883"/>
    </cofactor>
</comment>
<dbReference type="CDD" id="cd21124">
    <property type="entry name" value="SPASM_CteB-like"/>
    <property type="match status" value="1"/>
</dbReference>
<dbReference type="OrthoDB" id="9808591at2"/>
<evidence type="ECO:0000256" key="3">
    <source>
        <dbReference type="ARBA" id="ARBA00022723"/>
    </source>
</evidence>
<dbReference type="SFLD" id="SFLDS00029">
    <property type="entry name" value="Radical_SAM"/>
    <property type="match status" value="1"/>
</dbReference>